<evidence type="ECO:0000256" key="7">
    <source>
        <dbReference type="ARBA" id="ARBA00022989"/>
    </source>
</evidence>
<dbReference type="SUPFAM" id="SSF161098">
    <property type="entry name" value="MetI-like"/>
    <property type="match status" value="1"/>
</dbReference>
<name>A0A6N7VFY6_9FIRM</name>
<dbReference type="GO" id="GO:0015098">
    <property type="term" value="F:molybdate ion transmembrane transporter activity"/>
    <property type="evidence" value="ECO:0007669"/>
    <property type="project" value="UniProtKB-UniRule"/>
</dbReference>
<feature type="transmembrane region" description="Helical" evidence="9">
    <location>
        <begin position="200"/>
        <end position="221"/>
    </location>
</feature>
<protein>
    <recommendedName>
        <fullName evidence="10">Molybdenum transport system permease</fullName>
    </recommendedName>
</protein>
<comment type="caution">
    <text evidence="12">The sequence shown here is derived from an EMBL/GenBank/DDBJ whole genome shotgun (WGS) entry which is preliminary data.</text>
</comment>
<comment type="subcellular location">
    <subcellularLocation>
        <location evidence="1 9">Cell membrane</location>
        <topology evidence="1 9">Multi-pass membrane protein</topology>
    </subcellularLocation>
</comment>
<keyword evidence="7 9" id="KW-1133">Transmembrane helix</keyword>
<dbReference type="GO" id="GO:0005886">
    <property type="term" value="C:plasma membrane"/>
    <property type="evidence" value="ECO:0007669"/>
    <property type="project" value="UniProtKB-SubCell"/>
</dbReference>
<sequence>MSAQGNNLDLTPIWISLKTASITIVIIFILGLLAAWWIYSRKSEALKMVFDGIFTLPMVLPPTVAGFFLLMIFGVNQPIGKFFMSAFGIRIAFSFSATVIAAVVISFPLMYRNARGAFDQVDTDLVYAARTLGMSEWNIFLKVLIPNALPGIISGGVLAFARGLGEFGATAMLAGNIIGKTRTLPVAVYSEVMSGDMESAAFYVWVIIGICFIAVILLNLYQLYVRKKRSF</sequence>
<proteinExistence type="inferred from homology"/>
<comment type="function">
    <text evidence="10">Part of the binding-protein-dependent transport system for molybdenum; probably responsible for the translocation of the substrate across the membrane.</text>
</comment>
<evidence type="ECO:0000256" key="1">
    <source>
        <dbReference type="ARBA" id="ARBA00004651"/>
    </source>
</evidence>
<dbReference type="InterPro" id="IPR035906">
    <property type="entry name" value="MetI-like_sf"/>
</dbReference>
<keyword evidence="13" id="KW-1185">Reference proteome</keyword>
<feature type="transmembrane region" description="Helical" evidence="9">
    <location>
        <begin position="52"/>
        <end position="75"/>
    </location>
</feature>
<dbReference type="RefSeq" id="WP_279141831.1">
    <property type="nucleotide sequence ID" value="NZ_JAQXZU010000032.1"/>
</dbReference>
<feature type="transmembrane region" description="Helical" evidence="9">
    <location>
        <begin position="139"/>
        <end position="161"/>
    </location>
</feature>
<feature type="domain" description="ABC transmembrane type-1" evidence="11">
    <location>
        <begin position="13"/>
        <end position="219"/>
    </location>
</feature>
<dbReference type="InterPro" id="IPR000515">
    <property type="entry name" value="MetI-like"/>
</dbReference>
<dbReference type="PANTHER" id="PTHR30183">
    <property type="entry name" value="MOLYBDENUM TRANSPORT SYSTEM PERMEASE PROTEIN MODB"/>
    <property type="match status" value="1"/>
</dbReference>
<keyword evidence="5 10" id="KW-0500">Molybdenum</keyword>
<evidence type="ECO:0000256" key="9">
    <source>
        <dbReference type="RuleBase" id="RU363032"/>
    </source>
</evidence>
<evidence type="ECO:0000256" key="3">
    <source>
        <dbReference type="ARBA" id="ARBA00022448"/>
    </source>
</evidence>
<dbReference type="InterPro" id="IPR011867">
    <property type="entry name" value="ModB_ABC"/>
</dbReference>
<evidence type="ECO:0000256" key="8">
    <source>
        <dbReference type="ARBA" id="ARBA00023136"/>
    </source>
</evidence>
<dbReference type="EMBL" id="VUMR01000007">
    <property type="protein sequence ID" value="MSS55812.1"/>
    <property type="molecule type" value="Genomic_DNA"/>
</dbReference>
<keyword evidence="8 9" id="KW-0472">Membrane</keyword>
<gene>
    <name evidence="12" type="primary">modB</name>
    <name evidence="12" type="ORF">FYJ55_02540</name>
</gene>
<dbReference type="PROSITE" id="PS50928">
    <property type="entry name" value="ABC_TM1"/>
    <property type="match status" value="1"/>
</dbReference>
<evidence type="ECO:0000259" key="11">
    <source>
        <dbReference type="PROSITE" id="PS50928"/>
    </source>
</evidence>
<feature type="transmembrane region" description="Helical" evidence="9">
    <location>
        <begin position="87"/>
        <end position="111"/>
    </location>
</feature>
<dbReference type="GeneID" id="93158169"/>
<dbReference type="Pfam" id="PF00528">
    <property type="entry name" value="BPD_transp_1"/>
    <property type="match status" value="1"/>
</dbReference>
<evidence type="ECO:0000256" key="6">
    <source>
        <dbReference type="ARBA" id="ARBA00022692"/>
    </source>
</evidence>
<evidence type="ECO:0000313" key="12">
    <source>
        <dbReference type="EMBL" id="MSS55812.1"/>
    </source>
</evidence>
<dbReference type="Proteomes" id="UP000434241">
    <property type="component" value="Unassembled WGS sequence"/>
</dbReference>
<evidence type="ECO:0000256" key="10">
    <source>
        <dbReference type="RuleBase" id="RU365097"/>
    </source>
</evidence>
<dbReference type="CDD" id="cd06261">
    <property type="entry name" value="TM_PBP2"/>
    <property type="match status" value="1"/>
</dbReference>
<keyword evidence="3 9" id="KW-0813">Transport</keyword>
<feature type="transmembrane region" description="Helical" evidence="9">
    <location>
        <begin position="20"/>
        <end position="40"/>
    </location>
</feature>
<evidence type="ECO:0000256" key="5">
    <source>
        <dbReference type="ARBA" id="ARBA00022505"/>
    </source>
</evidence>
<evidence type="ECO:0000256" key="2">
    <source>
        <dbReference type="ARBA" id="ARBA00007069"/>
    </source>
</evidence>
<reference evidence="12 13" key="1">
    <citation type="submission" date="2019-08" db="EMBL/GenBank/DDBJ databases">
        <title>In-depth cultivation of the pig gut microbiome towards novel bacterial diversity and tailored functional studies.</title>
        <authorList>
            <person name="Wylensek D."/>
            <person name="Hitch T.C.A."/>
            <person name="Clavel T."/>
        </authorList>
    </citation>
    <scope>NUCLEOTIDE SEQUENCE [LARGE SCALE GENOMIC DNA]</scope>
    <source>
        <strain evidence="12 13">LKV-472-APC-3</strain>
    </source>
</reference>
<keyword evidence="4 10" id="KW-1003">Cell membrane</keyword>
<dbReference type="AlphaFoldDB" id="A0A6N7VFY6"/>
<dbReference type="Gene3D" id="1.10.3720.10">
    <property type="entry name" value="MetI-like"/>
    <property type="match status" value="1"/>
</dbReference>
<dbReference type="PANTHER" id="PTHR30183:SF3">
    <property type="entry name" value="MOLYBDENUM TRANSPORT SYSTEM PERMEASE PROTEIN MODB"/>
    <property type="match status" value="1"/>
</dbReference>
<comment type="similarity">
    <text evidence="2 10">Belongs to the binding-protein-dependent transport system permease family. CysTW subfamily.</text>
</comment>
<dbReference type="NCBIfam" id="TIGR02141">
    <property type="entry name" value="modB_ABC"/>
    <property type="match status" value="1"/>
</dbReference>
<keyword evidence="6 9" id="KW-0812">Transmembrane</keyword>
<organism evidence="12 13">
    <name type="scientific">Holdemanella porci</name>
    <dbReference type="NCBI Taxonomy" id="2652276"/>
    <lineage>
        <taxon>Bacteria</taxon>
        <taxon>Bacillati</taxon>
        <taxon>Bacillota</taxon>
        <taxon>Erysipelotrichia</taxon>
        <taxon>Erysipelotrichales</taxon>
        <taxon>Erysipelotrichaceae</taxon>
        <taxon>Holdemanella</taxon>
    </lineage>
</organism>
<evidence type="ECO:0000313" key="13">
    <source>
        <dbReference type="Proteomes" id="UP000434241"/>
    </source>
</evidence>
<accession>A0A6N7VFY6</accession>
<evidence type="ECO:0000256" key="4">
    <source>
        <dbReference type="ARBA" id="ARBA00022475"/>
    </source>
</evidence>